<dbReference type="InterPro" id="IPR001841">
    <property type="entry name" value="Znf_RING"/>
</dbReference>
<dbReference type="SUPFAM" id="SSF57850">
    <property type="entry name" value="RING/U-box"/>
    <property type="match status" value="1"/>
</dbReference>
<dbReference type="InterPro" id="IPR027370">
    <property type="entry name" value="Znf-RING_euk"/>
</dbReference>
<keyword evidence="5" id="KW-0391">Immunity</keyword>
<dbReference type="Gene3D" id="2.60.120.920">
    <property type="match status" value="1"/>
</dbReference>
<dbReference type="SUPFAM" id="SSF57845">
    <property type="entry name" value="B-box zinc-binding domain"/>
    <property type="match status" value="1"/>
</dbReference>
<evidence type="ECO:0000259" key="7">
    <source>
        <dbReference type="PROSITE" id="PS50089"/>
    </source>
</evidence>
<dbReference type="CDD" id="cd19769">
    <property type="entry name" value="Bbox2_TRIM16-like"/>
    <property type="match status" value="1"/>
</dbReference>
<evidence type="ECO:0000313" key="10">
    <source>
        <dbReference type="Proteomes" id="UP000694620"/>
    </source>
</evidence>
<keyword evidence="10" id="KW-1185">Reference proteome</keyword>
<keyword evidence="1" id="KW-0399">Innate immunity</keyword>
<keyword evidence="2" id="KW-0479">Metal-binding</keyword>
<reference evidence="9" key="1">
    <citation type="submission" date="2025-08" db="UniProtKB">
        <authorList>
            <consortium name="Ensembl"/>
        </authorList>
    </citation>
    <scope>IDENTIFICATION</scope>
</reference>
<dbReference type="Pfam" id="PF13445">
    <property type="entry name" value="zf-RING_UBOX"/>
    <property type="match status" value="1"/>
</dbReference>
<dbReference type="Gene3D" id="3.30.160.60">
    <property type="entry name" value="Classic Zinc Finger"/>
    <property type="match status" value="1"/>
</dbReference>
<reference evidence="9" key="2">
    <citation type="submission" date="2025-09" db="UniProtKB">
        <authorList>
            <consortium name="Ensembl"/>
        </authorList>
    </citation>
    <scope>IDENTIFICATION</scope>
</reference>
<dbReference type="Pfam" id="PF00622">
    <property type="entry name" value="SPRY"/>
    <property type="match status" value="1"/>
</dbReference>
<keyword evidence="3 6" id="KW-0863">Zinc-finger</keyword>
<evidence type="ECO:0000256" key="2">
    <source>
        <dbReference type="ARBA" id="ARBA00022723"/>
    </source>
</evidence>
<proteinExistence type="predicted"/>
<dbReference type="Proteomes" id="UP000694620">
    <property type="component" value="Unassembled WGS sequence"/>
</dbReference>
<organism evidence="9 10">
    <name type="scientific">Erpetoichthys calabaricus</name>
    <name type="common">Rope fish</name>
    <name type="synonym">Calamoichthys calabaricus</name>
    <dbReference type="NCBI Taxonomy" id="27687"/>
    <lineage>
        <taxon>Eukaryota</taxon>
        <taxon>Metazoa</taxon>
        <taxon>Chordata</taxon>
        <taxon>Craniata</taxon>
        <taxon>Vertebrata</taxon>
        <taxon>Euteleostomi</taxon>
        <taxon>Actinopterygii</taxon>
        <taxon>Polypteriformes</taxon>
        <taxon>Polypteridae</taxon>
        <taxon>Erpetoichthys</taxon>
    </lineage>
</organism>
<evidence type="ECO:0000256" key="3">
    <source>
        <dbReference type="ARBA" id="ARBA00022771"/>
    </source>
</evidence>
<dbReference type="InterPro" id="IPR001870">
    <property type="entry name" value="B30.2/SPRY"/>
</dbReference>
<evidence type="ECO:0000256" key="1">
    <source>
        <dbReference type="ARBA" id="ARBA00022588"/>
    </source>
</evidence>
<feature type="domain" description="B30.2/SPRY" evidence="8">
    <location>
        <begin position="223"/>
        <end position="425"/>
    </location>
</feature>
<dbReference type="PROSITE" id="PS50188">
    <property type="entry name" value="B302_SPRY"/>
    <property type="match status" value="1"/>
</dbReference>
<dbReference type="InterPro" id="IPR017907">
    <property type="entry name" value="Znf_RING_CS"/>
</dbReference>
<dbReference type="PRINTS" id="PR01407">
    <property type="entry name" value="BUTYPHLNCDUF"/>
</dbReference>
<evidence type="ECO:0000256" key="4">
    <source>
        <dbReference type="ARBA" id="ARBA00022833"/>
    </source>
</evidence>
<dbReference type="GeneTree" id="ENSGT00940000162978"/>
<evidence type="ECO:0000256" key="6">
    <source>
        <dbReference type="PROSITE-ProRule" id="PRU00175"/>
    </source>
</evidence>
<feature type="domain" description="RING-type" evidence="7">
    <location>
        <begin position="15"/>
        <end position="55"/>
    </location>
</feature>
<dbReference type="InterPro" id="IPR043136">
    <property type="entry name" value="B30.2/SPRY_sf"/>
</dbReference>
<sequence>MAEAHLLISEEEFTCSVCLDTLTDPVSTPCGHSFCLKCLKGFWDHSQVCICPQCRRTYVPRPELQRNTLLNEVIKKLKKNSLDSPPLSQNYDHKLTDPGLEVFCQTNNLCICMICVATEHRGHHIVELKTTIWFTGPAFLYKHHDNQQETSVFFELVNPEKDAEIRQTVTNCATHIQGKEGLTTNRFKRFSTWDSLVRAIALLIHIARSYKAAQNITECRGWHYCFKPHTPDELSQASDTIIKSVQTEAYMKELKFLDNGKTVDKNSSLFKLNPKVDEGLIKIGGRLRNAQLESGEKYPLILPRQHHISVLLVRYYHERVKHQGVAYKGMSRKGDGVYRFGFNDKSWSLLWSDSQYSVYHNSQQTVLSAPYSPRIGVYLDWPAGSLSFYSVSHTMTLLHRFNTSFTEPLYPGFGLGWNTSVKICI</sequence>
<dbReference type="PROSITE" id="PS00518">
    <property type="entry name" value="ZF_RING_1"/>
    <property type="match status" value="1"/>
</dbReference>
<dbReference type="AlphaFoldDB" id="A0A8C4T9H1"/>
<name>A0A8C4T9H1_ERPCA</name>
<dbReference type="PANTHER" id="PTHR25465">
    <property type="entry name" value="B-BOX DOMAIN CONTAINING"/>
    <property type="match status" value="1"/>
</dbReference>
<dbReference type="SUPFAM" id="SSF49899">
    <property type="entry name" value="Concanavalin A-like lectins/glucanases"/>
    <property type="match status" value="1"/>
</dbReference>
<evidence type="ECO:0000313" key="9">
    <source>
        <dbReference type="Ensembl" id="ENSECRP00000028094.1"/>
    </source>
</evidence>
<dbReference type="PROSITE" id="PS50089">
    <property type="entry name" value="ZF_RING_2"/>
    <property type="match status" value="1"/>
</dbReference>
<accession>A0A8C4T9H1</accession>
<dbReference type="InterPro" id="IPR051051">
    <property type="entry name" value="E3_ubiq-ligase_TRIM/RNF"/>
</dbReference>
<dbReference type="PANTHER" id="PTHR25465:SF14">
    <property type="entry name" value="E3 UBIQUITIN-PROTEIN LIGASE TRIM65"/>
    <property type="match status" value="1"/>
</dbReference>
<dbReference type="Ensembl" id="ENSECRT00000028680.1">
    <property type="protein sequence ID" value="ENSECRP00000028094.1"/>
    <property type="gene ID" value="ENSECRG00000019011.1"/>
</dbReference>
<dbReference type="InterPro" id="IPR013320">
    <property type="entry name" value="ConA-like_dom_sf"/>
</dbReference>
<protein>
    <submittedName>
        <fullName evidence="9">Uncharacterized protein</fullName>
    </submittedName>
</protein>
<dbReference type="GO" id="GO:0045087">
    <property type="term" value="P:innate immune response"/>
    <property type="evidence" value="ECO:0007669"/>
    <property type="project" value="UniProtKB-KW"/>
</dbReference>
<evidence type="ECO:0000256" key="5">
    <source>
        <dbReference type="ARBA" id="ARBA00022859"/>
    </source>
</evidence>
<dbReference type="GO" id="GO:0008270">
    <property type="term" value="F:zinc ion binding"/>
    <property type="evidence" value="ECO:0007669"/>
    <property type="project" value="UniProtKB-KW"/>
</dbReference>
<dbReference type="InterPro" id="IPR003879">
    <property type="entry name" value="Butyrophylin_SPRY"/>
</dbReference>
<dbReference type="InterPro" id="IPR013083">
    <property type="entry name" value="Znf_RING/FYVE/PHD"/>
</dbReference>
<dbReference type="SMART" id="SM00184">
    <property type="entry name" value="RING"/>
    <property type="match status" value="1"/>
</dbReference>
<dbReference type="Gene3D" id="3.30.40.10">
    <property type="entry name" value="Zinc/RING finger domain, C3HC4 (zinc finger)"/>
    <property type="match status" value="1"/>
</dbReference>
<evidence type="ECO:0000259" key="8">
    <source>
        <dbReference type="PROSITE" id="PS50188"/>
    </source>
</evidence>
<keyword evidence="4" id="KW-0862">Zinc</keyword>
<dbReference type="InterPro" id="IPR003877">
    <property type="entry name" value="SPRY_dom"/>
</dbReference>